<evidence type="ECO:0000313" key="4">
    <source>
        <dbReference type="Proteomes" id="UP000800235"/>
    </source>
</evidence>
<feature type="transmembrane region" description="Helical" evidence="2">
    <location>
        <begin position="65"/>
        <end position="87"/>
    </location>
</feature>
<organism evidence="3 4">
    <name type="scientific">Tothia fuscella</name>
    <dbReference type="NCBI Taxonomy" id="1048955"/>
    <lineage>
        <taxon>Eukaryota</taxon>
        <taxon>Fungi</taxon>
        <taxon>Dikarya</taxon>
        <taxon>Ascomycota</taxon>
        <taxon>Pezizomycotina</taxon>
        <taxon>Dothideomycetes</taxon>
        <taxon>Pleosporomycetidae</taxon>
        <taxon>Venturiales</taxon>
        <taxon>Cylindrosympodiaceae</taxon>
        <taxon>Tothia</taxon>
    </lineage>
</organism>
<dbReference type="EMBL" id="MU007013">
    <property type="protein sequence ID" value="KAF2435354.1"/>
    <property type="molecule type" value="Genomic_DNA"/>
</dbReference>
<evidence type="ECO:0000256" key="1">
    <source>
        <dbReference type="PROSITE-ProRule" id="PRU00023"/>
    </source>
</evidence>
<keyword evidence="4" id="KW-1185">Reference proteome</keyword>
<comment type="caution">
    <text evidence="3">The sequence shown here is derived from an EMBL/GenBank/DDBJ whole genome shotgun (WGS) entry which is preliminary data.</text>
</comment>
<reference evidence="3" key="1">
    <citation type="journal article" date="2020" name="Stud. Mycol.">
        <title>101 Dothideomycetes genomes: a test case for predicting lifestyles and emergence of pathogens.</title>
        <authorList>
            <person name="Haridas S."/>
            <person name="Albert R."/>
            <person name="Binder M."/>
            <person name="Bloem J."/>
            <person name="Labutti K."/>
            <person name="Salamov A."/>
            <person name="Andreopoulos B."/>
            <person name="Baker S."/>
            <person name="Barry K."/>
            <person name="Bills G."/>
            <person name="Bluhm B."/>
            <person name="Cannon C."/>
            <person name="Castanera R."/>
            <person name="Culley D."/>
            <person name="Daum C."/>
            <person name="Ezra D."/>
            <person name="Gonzalez J."/>
            <person name="Henrissat B."/>
            <person name="Kuo A."/>
            <person name="Liang C."/>
            <person name="Lipzen A."/>
            <person name="Lutzoni F."/>
            <person name="Magnuson J."/>
            <person name="Mondo S."/>
            <person name="Nolan M."/>
            <person name="Ohm R."/>
            <person name="Pangilinan J."/>
            <person name="Park H.-J."/>
            <person name="Ramirez L."/>
            <person name="Alfaro M."/>
            <person name="Sun H."/>
            <person name="Tritt A."/>
            <person name="Yoshinaga Y."/>
            <person name="Zwiers L.-H."/>
            <person name="Turgeon B."/>
            <person name="Goodwin S."/>
            <person name="Spatafora J."/>
            <person name="Crous P."/>
            <person name="Grigoriev I."/>
        </authorList>
    </citation>
    <scope>NUCLEOTIDE SEQUENCE</scope>
    <source>
        <strain evidence="3">CBS 130266</strain>
    </source>
</reference>
<evidence type="ECO:0008006" key="5">
    <source>
        <dbReference type="Google" id="ProtNLM"/>
    </source>
</evidence>
<protein>
    <recommendedName>
        <fullName evidence="5">Ankyrin repeat protein</fullName>
    </recommendedName>
</protein>
<dbReference type="InterPro" id="IPR036770">
    <property type="entry name" value="Ankyrin_rpt-contain_sf"/>
</dbReference>
<name>A0A9P4NZH5_9PEZI</name>
<sequence length="93" mass="10610">MDTTNTFGKTPLQYTVERGNAAVAKELLEVGARDWALERGLQSVIDILDRGEHQLKRHLRNRFRFTLTMLLLIYFGLSLSISLLVALNSIDYT</sequence>
<dbReference type="AlphaFoldDB" id="A0A9P4NZH5"/>
<feature type="repeat" description="ANK" evidence="1">
    <location>
        <begin position="7"/>
        <end position="32"/>
    </location>
</feature>
<keyword evidence="2" id="KW-0812">Transmembrane</keyword>
<keyword evidence="2" id="KW-1133">Transmembrane helix</keyword>
<keyword evidence="2" id="KW-0472">Membrane</keyword>
<accession>A0A9P4NZH5</accession>
<evidence type="ECO:0000256" key="2">
    <source>
        <dbReference type="SAM" id="Phobius"/>
    </source>
</evidence>
<dbReference type="OrthoDB" id="59416at2759"/>
<dbReference type="Gene3D" id="1.25.40.20">
    <property type="entry name" value="Ankyrin repeat-containing domain"/>
    <property type="match status" value="1"/>
</dbReference>
<gene>
    <name evidence="3" type="ORF">EJ08DRAFT_334615</name>
</gene>
<keyword evidence="1" id="KW-0040">ANK repeat</keyword>
<dbReference type="InterPro" id="IPR002110">
    <property type="entry name" value="Ankyrin_rpt"/>
</dbReference>
<dbReference type="PROSITE" id="PS50088">
    <property type="entry name" value="ANK_REPEAT"/>
    <property type="match status" value="1"/>
</dbReference>
<dbReference type="PROSITE" id="PS50297">
    <property type="entry name" value="ANK_REP_REGION"/>
    <property type="match status" value="1"/>
</dbReference>
<proteinExistence type="predicted"/>
<dbReference type="Proteomes" id="UP000800235">
    <property type="component" value="Unassembled WGS sequence"/>
</dbReference>
<dbReference type="SUPFAM" id="SSF48403">
    <property type="entry name" value="Ankyrin repeat"/>
    <property type="match status" value="1"/>
</dbReference>
<evidence type="ECO:0000313" key="3">
    <source>
        <dbReference type="EMBL" id="KAF2435354.1"/>
    </source>
</evidence>